<dbReference type="PANTHER" id="PTHR30283">
    <property type="entry name" value="PEROXIDE STRESS RESPONSE PROTEIN YAAA"/>
    <property type="match status" value="1"/>
</dbReference>
<dbReference type="EMBL" id="CP047418">
    <property type="protein sequence ID" value="QLL77219.1"/>
    <property type="molecule type" value="Genomic_DNA"/>
</dbReference>
<dbReference type="GO" id="GO:0005829">
    <property type="term" value="C:cytosol"/>
    <property type="evidence" value="ECO:0007669"/>
    <property type="project" value="TreeGrafter"/>
</dbReference>
<protein>
    <recommendedName>
        <fullName evidence="1">UPF0246 protein GTO87_00365</fullName>
    </recommendedName>
</protein>
<evidence type="ECO:0000313" key="2">
    <source>
        <dbReference type="EMBL" id="QLL77219.1"/>
    </source>
</evidence>
<gene>
    <name evidence="2" type="primary">yaaA</name>
    <name evidence="2" type="ORF">GTO87_00365</name>
</gene>
<dbReference type="HAMAP" id="MF_00652">
    <property type="entry name" value="UPF0246"/>
    <property type="match status" value="1"/>
</dbReference>
<evidence type="ECO:0000313" key="3">
    <source>
        <dbReference type="Proteomes" id="UP000510886"/>
    </source>
</evidence>
<dbReference type="RefSeq" id="WP_180849045.1">
    <property type="nucleotide sequence ID" value="NZ_CP047418.1"/>
</dbReference>
<dbReference type="AlphaFoldDB" id="A0A7H9EIE4"/>
<dbReference type="Proteomes" id="UP000510886">
    <property type="component" value="Chromosome"/>
</dbReference>
<dbReference type="InterPro" id="IPR005583">
    <property type="entry name" value="YaaA"/>
</dbReference>
<dbReference type="KEGG" id="lsw:GTO87_00365"/>
<dbReference type="PANTHER" id="PTHR30283:SF4">
    <property type="entry name" value="PEROXIDE STRESS RESISTANCE PROTEIN YAAA"/>
    <property type="match status" value="1"/>
</dbReference>
<proteinExistence type="inferred from homology"/>
<comment type="similarity">
    <text evidence="1">Belongs to the UPF0246 family.</text>
</comment>
<evidence type="ECO:0000256" key="1">
    <source>
        <dbReference type="HAMAP-Rule" id="MF_00652"/>
    </source>
</evidence>
<sequence>MQIIISPARKMRVDTDSLPYRTLPQFIDQAAVILDYLKARSPAELHELWECSERLVMANYHRIHQVNLHHNLTPALLAFVGLQYQAMGADVFSDAEWEYVHRHLRILSGFYGILRPGDGIVPYRLGMNEPAQVAGTANLYHYWGDRLAQTLFAEDNLILNLASKEYAQAIIPYLTPTQQFVTCIFGELHNGKVKQKATRAKQARGNMVAYLAAHNIDDLAGVKRFNINYHYDSKRSTPQQLVFLANENNH</sequence>
<accession>A0A7H9EIE4</accession>
<dbReference type="GO" id="GO:0033194">
    <property type="term" value="P:response to hydroperoxide"/>
    <property type="evidence" value="ECO:0007669"/>
    <property type="project" value="TreeGrafter"/>
</dbReference>
<organism evidence="2 3">
    <name type="scientific">Ligilactobacillus saerimneri</name>
    <dbReference type="NCBI Taxonomy" id="228229"/>
    <lineage>
        <taxon>Bacteria</taxon>
        <taxon>Bacillati</taxon>
        <taxon>Bacillota</taxon>
        <taxon>Bacilli</taxon>
        <taxon>Lactobacillales</taxon>
        <taxon>Lactobacillaceae</taxon>
        <taxon>Ligilactobacillus</taxon>
    </lineage>
</organism>
<name>A0A7H9EIE4_9LACO</name>
<dbReference type="Pfam" id="PF03883">
    <property type="entry name" value="H2O2_YaaD"/>
    <property type="match status" value="1"/>
</dbReference>
<reference evidence="2 3" key="1">
    <citation type="submission" date="2020-01" db="EMBL/GenBank/DDBJ databases">
        <title>Complete and circular genome sequences of six lactobacillus isolates from horses.</title>
        <authorList>
            <person name="Hassan H.M."/>
        </authorList>
    </citation>
    <scope>NUCLEOTIDE SEQUENCE [LARGE SCALE GENOMIC DNA]</scope>
    <source>
        <strain evidence="2 3">1A</strain>
    </source>
</reference>
<dbReference type="NCBIfam" id="NF002543">
    <property type="entry name" value="PRK02101.1-4"/>
    <property type="match status" value="1"/>
</dbReference>